<dbReference type="CDD" id="cd02947">
    <property type="entry name" value="TRX_family"/>
    <property type="match status" value="1"/>
</dbReference>
<dbReference type="NCBIfam" id="TIGR01068">
    <property type="entry name" value="thioredoxin"/>
    <property type="match status" value="1"/>
</dbReference>
<dbReference type="AlphaFoldDB" id="W0T7A9"/>
<dbReference type="InterPro" id="IPR005746">
    <property type="entry name" value="Thioredoxin"/>
</dbReference>
<evidence type="ECO:0000313" key="4">
    <source>
        <dbReference type="Proteomes" id="UP000065495"/>
    </source>
</evidence>
<dbReference type="InterPro" id="IPR036249">
    <property type="entry name" value="Thioredoxin-like_sf"/>
</dbReference>
<sequence length="150" mass="16340">MLARTVYRSGMRPLGLGPSVGLRFAQLRLQSSTSSSSTISHISNLQEFETAMKQQNISVVDFFATWCGPCKMVAPHLQKLSEKYPDVKFYKVDVDESPDIAGALGVSAMPTFMLFREGKGLGKIVGADPRGVEEAVKHFRKLHGSSSSSS</sequence>
<dbReference type="Gene3D" id="3.40.30.10">
    <property type="entry name" value="Glutaredoxin"/>
    <property type="match status" value="1"/>
</dbReference>
<dbReference type="SUPFAM" id="SSF52833">
    <property type="entry name" value="Thioredoxin-like"/>
    <property type="match status" value="1"/>
</dbReference>
<dbReference type="FunFam" id="3.40.30.10:FF:000245">
    <property type="entry name" value="Thioredoxin"/>
    <property type="match status" value="1"/>
</dbReference>
<dbReference type="GO" id="GO:0015035">
    <property type="term" value="F:protein-disulfide reductase activity"/>
    <property type="evidence" value="ECO:0007669"/>
    <property type="project" value="InterPro"/>
</dbReference>
<proteinExistence type="predicted"/>
<protein>
    <submittedName>
        <fullName evidence="3">Thioredoxin-3</fullName>
    </submittedName>
</protein>
<dbReference type="InterPro" id="IPR017937">
    <property type="entry name" value="Thioredoxin_CS"/>
</dbReference>
<dbReference type="InterPro" id="IPR013766">
    <property type="entry name" value="Thioredoxin_domain"/>
</dbReference>
<accession>W0T7A9</accession>
<dbReference type="PROSITE" id="PS51352">
    <property type="entry name" value="THIOREDOXIN_2"/>
    <property type="match status" value="1"/>
</dbReference>
<name>W0T7A9_KLUMD</name>
<feature type="domain" description="Thioredoxin" evidence="2">
    <location>
        <begin position="18"/>
        <end position="141"/>
    </location>
</feature>
<evidence type="ECO:0000259" key="2">
    <source>
        <dbReference type="PROSITE" id="PS51352"/>
    </source>
</evidence>
<evidence type="ECO:0000313" key="3">
    <source>
        <dbReference type="EMBL" id="BAO38701.1"/>
    </source>
</evidence>
<dbReference type="PANTHER" id="PTHR46115">
    <property type="entry name" value="THIOREDOXIN-LIKE PROTEIN 1"/>
    <property type="match status" value="1"/>
</dbReference>
<organism evidence="3 4">
    <name type="scientific">Kluyveromyces marxianus (strain DMKU3-1042 / BCC 29191 / NBRC 104275)</name>
    <name type="common">Yeast</name>
    <name type="synonym">Candida kefyr</name>
    <dbReference type="NCBI Taxonomy" id="1003335"/>
    <lineage>
        <taxon>Eukaryota</taxon>
        <taxon>Fungi</taxon>
        <taxon>Dikarya</taxon>
        <taxon>Ascomycota</taxon>
        <taxon>Saccharomycotina</taxon>
        <taxon>Saccharomycetes</taxon>
        <taxon>Saccharomycetales</taxon>
        <taxon>Saccharomycetaceae</taxon>
        <taxon>Kluyveromyces</taxon>
    </lineage>
</organism>
<dbReference type="Proteomes" id="UP000065495">
    <property type="component" value="Chromosome 2"/>
</dbReference>
<evidence type="ECO:0000256" key="1">
    <source>
        <dbReference type="ARBA" id="ARBA00023157"/>
    </source>
</evidence>
<dbReference type="PROSITE" id="PS00194">
    <property type="entry name" value="THIOREDOXIN_1"/>
    <property type="match status" value="1"/>
</dbReference>
<dbReference type="OrthoDB" id="10263751at2759"/>
<dbReference type="VEuPathDB" id="FungiDB:KLMA_20243"/>
<dbReference type="KEGG" id="kmx:KLMA_20243"/>
<dbReference type="PRINTS" id="PR00421">
    <property type="entry name" value="THIOREDOXIN"/>
</dbReference>
<dbReference type="Pfam" id="PF00085">
    <property type="entry name" value="Thioredoxin"/>
    <property type="match status" value="1"/>
</dbReference>
<dbReference type="RefSeq" id="XP_022674576.1">
    <property type="nucleotide sequence ID" value="XM_022817850.1"/>
</dbReference>
<gene>
    <name evidence="3" type="primary">TRX3</name>
    <name evidence="3" type="ORF">KLMA_20243</name>
</gene>
<keyword evidence="1" id="KW-1015">Disulfide bond</keyword>
<dbReference type="GeneID" id="34714721"/>
<dbReference type="EMBL" id="AP012214">
    <property type="protein sequence ID" value="BAO38701.1"/>
    <property type="molecule type" value="Genomic_DNA"/>
</dbReference>
<reference evidence="3 4" key="1">
    <citation type="journal article" date="2015" name="Biotechnol. Biofuels">
        <title>Genetic basis of the highly efficient yeast Kluyveromyces marxianus: complete genome sequence and transcriptome analyses.</title>
        <authorList>
            <person name="Lertwattanasakul N."/>
            <person name="Kosaka T."/>
            <person name="Hosoyama A."/>
            <person name="Suzuki Y."/>
            <person name="Rodrussamee N."/>
            <person name="Matsutani M."/>
            <person name="Murata M."/>
            <person name="Fujimoto N."/>
            <person name="Suprayogi"/>
            <person name="Tsuchikane K."/>
            <person name="Limtong S."/>
            <person name="Fujita N."/>
            <person name="Yamada M."/>
        </authorList>
    </citation>
    <scope>NUCLEOTIDE SEQUENCE [LARGE SCALE GENOMIC DNA]</scope>
    <source>
        <strain evidence="4">DMKU3-1042 / BCC 29191 / NBRC 104275</strain>
    </source>
</reference>